<dbReference type="OrthoDB" id="6365728at2759"/>
<feature type="region of interest" description="Disordered" evidence="1">
    <location>
        <begin position="1"/>
        <end position="38"/>
    </location>
</feature>
<feature type="compositionally biased region" description="Basic and acidic residues" evidence="1">
    <location>
        <begin position="585"/>
        <end position="594"/>
    </location>
</feature>
<accession>A0A0D2CQD4</accession>
<keyword evidence="3" id="KW-1185">Reference proteome</keyword>
<feature type="region of interest" description="Disordered" evidence="1">
    <location>
        <begin position="134"/>
        <end position="177"/>
    </location>
</feature>
<evidence type="ECO:0000256" key="1">
    <source>
        <dbReference type="SAM" id="MobiDB-lite"/>
    </source>
</evidence>
<dbReference type="EMBL" id="KN847321">
    <property type="protein sequence ID" value="KIW52192.1"/>
    <property type="molecule type" value="Genomic_DNA"/>
</dbReference>
<organism evidence="2 3">
    <name type="scientific">Exophiala xenobiotica</name>
    <dbReference type="NCBI Taxonomy" id="348802"/>
    <lineage>
        <taxon>Eukaryota</taxon>
        <taxon>Fungi</taxon>
        <taxon>Dikarya</taxon>
        <taxon>Ascomycota</taxon>
        <taxon>Pezizomycotina</taxon>
        <taxon>Eurotiomycetes</taxon>
        <taxon>Chaetothyriomycetidae</taxon>
        <taxon>Chaetothyriales</taxon>
        <taxon>Herpotrichiellaceae</taxon>
        <taxon>Exophiala</taxon>
    </lineage>
</organism>
<dbReference type="HOGENOM" id="CLU_461528_0_0_1"/>
<dbReference type="GeneID" id="25329761"/>
<dbReference type="STRING" id="348802.A0A0D2CQD4"/>
<feature type="compositionally biased region" description="Polar residues" evidence="1">
    <location>
        <begin position="564"/>
        <end position="576"/>
    </location>
</feature>
<evidence type="ECO:0000313" key="2">
    <source>
        <dbReference type="EMBL" id="KIW52192.1"/>
    </source>
</evidence>
<proteinExistence type="predicted"/>
<name>A0A0D2CQD4_9EURO</name>
<reference evidence="2 3" key="1">
    <citation type="submission" date="2015-01" db="EMBL/GenBank/DDBJ databases">
        <title>The Genome Sequence of Exophiala xenobiotica CBS118157.</title>
        <authorList>
            <consortium name="The Broad Institute Genomics Platform"/>
            <person name="Cuomo C."/>
            <person name="de Hoog S."/>
            <person name="Gorbushina A."/>
            <person name="Stielow B."/>
            <person name="Teixiera M."/>
            <person name="Abouelleil A."/>
            <person name="Chapman S.B."/>
            <person name="Priest M."/>
            <person name="Young S.K."/>
            <person name="Wortman J."/>
            <person name="Nusbaum C."/>
            <person name="Birren B."/>
        </authorList>
    </citation>
    <scope>NUCLEOTIDE SEQUENCE [LARGE SCALE GENOMIC DNA]</scope>
    <source>
        <strain evidence="2 3">CBS 118157</strain>
    </source>
</reference>
<dbReference type="Proteomes" id="UP000054342">
    <property type="component" value="Unassembled WGS sequence"/>
</dbReference>
<gene>
    <name evidence="2" type="ORF">PV05_07853</name>
</gene>
<feature type="compositionally biased region" description="Polar residues" evidence="1">
    <location>
        <begin position="1"/>
        <end position="13"/>
    </location>
</feature>
<feature type="region of interest" description="Disordered" evidence="1">
    <location>
        <begin position="555"/>
        <end position="594"/>
    </location>
</feature>
<evidence type="ECO:0000313" key="3">
    <source>
        <dbReference type="Proteomes" id="UP000054342"/>
    </source>
</evidence>
<dbReference type="RefSeq" id="XP_013312776.1">
    <property type="nucleotide sequence ID" value="XM_013457322.1"/>
</dbReference>
<sequence length="594" mass="67272">MSLPAVSQSQTDTRIGDVPGRASNGGDNNGRASSPVDTTHFGLFNDEVQEEMQLLRDSIFEADNAMNALSKTFGRYGKIVKTVGERYGNDQMLEEKVQELVAANSRIWRDMKEQKDSHKEQVIELKRRHEEQLAGLRKQADAGQQEKRRYEDMGQRLKDQHEKAKQKMAKDLKSKELQLESDNAEKIATLQSDKTAVENANSKLKQDLEKRTLERDHEREAHEAMQYKARTDLKKLEQALADIKGKYEMDLRPSRFYVERFNSLFDRVGQIASSYFTELPEKALDDPVNTSVRLAKPDHSRFSQVPIADSECSRVLRLANVQHVIFKAIFASVWKPFFSVYLRKQKRDDSTLPEIHERLLTDGHEVQRHWKVSTLKALDRLDADADVGHLTEGVIDQEIVARLQPLLDDNQVDRFMTEMKSVFCTATQLGKIARNDQSPVCLETSPFVSDRDGWKEYWTELDQITDTIDQSPTSTTTDIRLEPLFVSPKIYRHRGKTGQTATATETTTIAAGVGESEVEIIQPGCALFPDTGIFQLGASDWQKIRDRVKEVARNINGPARRPSKSISVTGTGTAPTSPIAPSKKWTREGIPDLD</sequence>
<protein>
    <submittedName>
        <fullName evidence="2">Uncharacterized protein</fullName>
    </submittedName>
</protein>
<dbReference type="AlphaFoldDB" id="A0A0D2CQD4"/>